<evidence type="ECO:0000313" key="2">
    <source>
        <dbReference type="EMBL" id="CAA9475481.1"/>
    </source>
</evidence>
<gene>
    <name evidence="2" type="ORF">AVDCRST_MAG38-1632</name>
</gene>
<feature type="compositionally biased region" description="Basic residues" evidence="1">
    <location>
        <begin position="50"/>
        <end position="61"/>
    </location>
</feature>
<dbReference type="EC" id="1.6.5.3" evidence="2"/>
<reference evidence="2" key="1">
    <citation type="submission" date="2020-02" db="EMBL/GenBank/DDBJ databases">
        <authorList>
            <person name="Meier V. D."/>
        </authorList>
    </citation>
    <scope>NUCLEOTIDE SEQUENCE</scope>
    <source>
        <strain evidence="2">AVDCRST_MAG38</strain>
    </source>
</reference>
<keyword evidence="2" id="KW-0830">Ubiquinone</keyword>
<accession>A0A6J4RR99</accession>
<dbReference type="AlphaFoldDB" id="A0A6J4RR99"/>
<feature type="compositionally biased region" description="Basic residues" evidence="1">
    <location>
        <begin position="95"/>
        <end position="129"/>
    </location>
</feature>
<organism evidence="2">
    <name type="scientific">uncultured Solirubrobacteraceae bacterium</name>
    <dbReference type="NCBI Taxonomy" id="1162706"/>
    <lineage>
        <taxon>Bacteria</taxon>
        <taxon>Bacillati</taxon>
        <taxon>Actinomycetota</taxon>
        <taxon>Thermoleophilia</taxon>
        <taxon>Solirubrobacterales</taxon>
        <taxon>Solirubrobacteraceae</taxon>
        <taxon>environmental samples</taxon>
    </lineage>
</organism>
<name>A0A6J4RR99_9ACTN</name>
<dbReference type="EMBL" id="CADCVJ010000137">
    <property type="protein sequence ID" value="CAA9475481.1"/>
    <property type="molecule type" value="Genomic_DNA"/>
</dbReference>
<sequence>GGSRLLHRCLRRDRRSDRDRGHPQPVLLRAGAGLAPARPRRAVPAAARGVPRRRAGGRLRGRRDGALRLRRRLHRRRPPVAGSAERPGHEDALRHLRRRAARRAVHRHARLRPHAARHRGHRLLRRLRHAGRDRPPAADQVPDRLRGRLAAAADRRRGRGRARAPPRGGPRDAGPPQRRGAAARRHRPPEHGHQVAAAAGDPGRERRDRCL</sequence>
<feature type="compositionally biased region" description="Low complexity" evidence="1">
    <location>
        <begin position="33"/>
        <end position="49"/>
    </location>
</feature>
<protein>
    <submittedName>
        <fullName evidence="2">NADH-ubiquinone oxidoreductase chain J</fullName>
        <ecNumber evidence="2">1.6.5.3</ecNumber>
    </submittedName>
</protein>
<feature type="non-terminal residue" evidence="2">
    <location>
        <position position="211"/>
    </location>
</feature>
<keyword evidence="2" id="KW-0560">Oxidoreductase</keyword>
<evidence type="ECO:0000256" key="1">
    <source>
        <dbReference type="SAM" id="MobiDB-lite"/>
    </source>
</evidence>
<proteinExistence type="predicted"/>
<feature type="region of interest" description="Disordered" evidence="1">
    <location>
        <begin position="33"/>
        <end position="211"/>
    </location>
</feature>
<feature type="compositionally biased region" description="Basic residues" evidence="1">
    <location>
        <begin position="68"/>
        <end position="78"/>
    </location>
</feature>
<dbReference type="GO" id="GO:0016491">
    <property type="term" value="F:oxidoreductase activity"/>
    <property type="evidence" value="ECO:0007669"/>
    <property type="project" value="UniProtKB-KW"/>
</dbReference>
<feature type="compositionally biased region" description="Basic and acidic residues" evidence="1">
    <location>
        <begin position="130"/>
        <end position="146"/>
    </location>
</feature>
<feature type="non-terminal residue" evidence="2">
    <location>
        <position position="1"/>
    </location>
</feature>
<feature type="compositionally biased region" description="Basic and acidic residues" evidence="1">
    <location>
        <begin position="202"/>
        <end position="211"/>
    </location>
</feature>